<evidence type="ECO:0008006" key="3">
    <source>
        <dbReference type="Google" id="ProtNLM"/>
    </source>
</evidence>
<protein>
    <recommendedName>
        <fullName evidence="3">Chromo domain-containing protein</fullName>
    </recommendedName>
</protein>
<reference evidence="1 2" key="1">
    <citation type="submission" date="2023-09" db="EMBL/GenBank/DDBJ databases">
        <title>Nesidiocoris tenuis whole genome shotgun sequence.</title>
        <authorList>
            <person name="Shibata T."/>
            <person name="Shimoda M."/>
            <person name="Kobayashi T."/>
            <person name="Uehara T."/>
        </authorList>
    </citation>
    <scope>NUCLEOTIDE SEQUENCE [LARGE SCALE GENOMIC DNA]</scope>
    <source>
        <strain evidence="1 2">Japan</strain>
    </source>
</reference>
<dbReference type="Proteomes" id="UP001307889">
    <property type="component" value="Chromosome 1"/>
</dbReference>
<gene>
    <name evidence="1" type="ORF">NTJ_01420</name>
</gene>
<proteinExistence type="predicted"/>
<evidence type="ECO:0000313" key="1">
    <source>
        <dbReference type="EMBL" id="BES88614.1"/>
    </source>
</evidence>
<evidence type="ECO:0000313" key="2">
    <source>
        <dbReference type="Proteomes" id="UP001307889"/>
    </source>
</evidence>
<organism evidence="1 2">
    <name type="scientific">Nesidiocoris tenuis</name>
    <dbReference type="NCBI Taxonomy" id="355587"/>
    <lineage>
        <taxon>Eukaryota</taxon>
        <taxon>Metazoa</taxon>
        <taxon>Ecdysozoa</taxon>
        <taxon>Arthropoda</taxon>
        <taxon>Hexapoda</taxon>
        <taxon>Insecta</taxon>
        <taxon>Pterygota</taxon>
        <taxon>Neoptera</taxon>
        <taxon>Paraneoptera</taxon>
        <taxon>Hemiptera</taxon>
        <taxon>Heteroptera</taxon>
        <taxon>Panheteroptera</taxon>
        <taxon>Cimicomorpha</taxon>
        <taxon>Miridae</taxon>
        <taxon>Dicyphina</taxon>
        <taxon>Nesidiocoris</taxon>
    </lineage>
</organism>
<keyword evidence="2" id="KW-1185">Reference proteome</keyword>
<sequence length="74" mass="8903">MSRPTSVVLVRWHWIYRDVRLRRWWGRPADDNWRPDDAVDRLAPYNVRVPLLFRLLPPSVRNRPRLAGSRQSGQ</sequence>
<name>A0ABN7A8I4_9HEMI</name>
<dbReference type="EMBL" id="AP028909">
    <property type="protein sequence ID" value="BES88614.1"/>
    <property type="molecule type" value="Genomic_DNA"/>
</dbReference>
<accession>A0ABN7A8I4</accession>